<dbReference type="EMBL" id="BMZI01000005">
    <property type="protein sequence ID" value="GHB25303.1"/>
    <property type="molecule type" value="Genomic_DNA"/>
</dbReference>
<proteinExistence type="predicted"/>
<accession>A0ABQ3E749</accession>
<protein>
    <submittedName>
        <fullName evidence="2">2-dehydro-3-deoxygalactonokinase</fullName>
    </submittedName>
</protein>
<keyword evidence="3" id="KW-1185">Reference proteome</keyword>
<feature type="compositionally biased region" description="Low complexity" evidence="1">
    <location>
        <begin position="67"/>
        <end position="86"/>
    </location>
</feature>
<organism evidence="2 3">
    <name type="scientific">Salinicola rhizosphaerae</name>
    <dbReference type="NCBI Taxonomy" id="1443141"/>
    <lineage>
        <taxon>Bacteria</taxon>
        <taxon>Pseudomonadati</taxon>
        <taxon>Pseudomonadota</taxon>
        <taxon>Gammaproteobacteria</taxon>
        <taxon>Oceanospirillales</taxon>
        <taxon>Halomonadaceae</taxon>
        <taxon>Salinicola</taxon>
    </lineage>
</organism>
<comment type="caution">
    <text evidence="2">The sequence shown here is derived from an EMBL/GenBank/DDBJ whole genome shotgun (WGS) entry which is preliminary data.</text>
</comment>
<dbReference type="Gene3D" id="3.30.420.300">
    <property type="entry name" value="2-keto-3-deoxy-galactonokinase, substrate binding domain"/>
    <property type="match status" value="1"/>
</dbReference>
<dbReference type="Pfam" id="PF05035">
    <property type="entry name" value="DGOK"/>
    <property type="match status" value="1"/>
</dbReference>
<evidence type="ECO:0000313" key="3">
    <source>
        <dbReference type="Proteomes" id="UP000646745"/>
    </source>
</evidence>
<dbReference type="CDD" id="cd24012">
    <property type="entry name" value="ASKHA_NBD_KDGal-kinase"/>
    <property type="match status" value="1"/>
</dbReference>
<sequence>MTSASSQDERLIVIDWGTSNFRAFLVDSDSGEVLDIRRSASGLRALSQDEFPHYCASQIQDWRRGDGAASGSKSGTSAASGAENGAASGAKSIPIYLAGMVGSARGWAEAPQLELPVSAAELADHVIAAPGLDDAWIVPGVKQVTAEHVDVMRGEEVQAFGALALSEAGADSTSIDCCLPGTHSKWAHLDSGRMTGFTTLMTGELYHAVRFHTLPGEPAREEAPFDEPAFRLGLSRAGGPGGVMHALFEGRSRHLYAGLDAHQVGSFLSGVLIGEEVRAMRDARPQIERVNLVGAESLRRSYTLALEAAGLEVNAIDSDRATLAGVLAIAQRHRAHWRANLHH</sequence>
<dbReference type="Proteomes" id="UP000646745">
    <property type="component" value="Unassembled WGS sequence"/>
</dbReference>
<evidence type="ECO:0000256" key="1">
    <source>
        <dbReference type="SAM" id="MobiDB-lite"/>
    </source>
</evidence>
<name>A0ABQ3E749_9GAMM</name>
<dbReference type="InterPro" id="IPR042258">
    <property type="entry name" value="DGOK_N"/>
</dbReference>
<feature type="region of interest" description="Disordered" evidence="1">
    <location>
        <begin position="65"/>
        <end position="86"/>
    </location>
</feature>
<gene>
    <name evidence="2" type="primary">dgoK</name>
    <name evidence="2" type="ORF">GCM10009038_25500</name>
</gene>
<dbReference type="Gene3D" id="3.30.420.310">
    <property type="entry name" value="2-keto-3-deoxy-galactonokinase, C-terminal domain"/>
    <property type="match status" value="1"/>
</dbReference>
<evidence type="ECO:0000313" key="2">
    <source>
        <dbReference type="EMBL" id="GHB25303.1"/>
    </source>
</evidence>
<dbReference type="InterPro" id="IPR007729">
    <property type="entry name" value="DGOK"/>
</dbReference>
<dbReference type="InterPro" id="IPR042257">
    <property type="entry name" value="DGOK_C"/>
</dbReference>
<dbReference type="RefSeq" id="WP_189445088.1">
    <property type="nucleotide sequence ID" value="NZ_BMZI01000005.1"/>
</dbReference>
<reference evidence="3" key="1">
    <citation type="journal article" date="2019" name="Int. J. Syst. Evol. Microbiol.">
        <title>The Global Catalogue of Microorganisms (GCM) 10K type strain sequencing project: providing services to taxonomists for standard genome sequencing and annotation.</title>
        <authorList>
            <consortium name="The Broad Institute Genomics Platform"/>
            <consortium name="The Broad Institute Genome Sequencing Center for Infectious Disease"/>
            <person name="Wu L."/>
            <person name="Ma J."/>
        </authorList>
    </citation>
    <scope>NUCLEOTIDE SEQUENCE [LARGE SCALE GENOMIC DNA]</scope>
    <source>
        <strain evidence="3">KCTC 32998</strain>
    </source>
</reference>